<accession>A0A2G9TK15</accession>
<dbReference type="InterPro" id="IPR029526">
    <property type="entry name" value="PGBD"/>
</dbReference>
<dbReference type="Proteomes" id="UP000230423">
    <property type="component" value="Unassembled WGS sequence"/>
</dbReference>
<dbReference type="OrthoDB" id="5810550at2759"/>
<evidence type="ECO:0000313" key="3">
    <source>
        <dbReference type="EMBL" id="PIO58319.1"/>
    </source>
</evidence>
<feature type="region of interest" description="Disordered" evidence="1">
    <location>
        <begin position="1"/>
        <end position="46"/>
    </location>
</feature>
<evidence type="ECO:0000259" key="2">
    <source>
        <dbReference type="Pfam" id="PF13843"/>
    </source>
</evidence>
<gene>
    <name evidence="3" type="ORF">TELCIR_20248</name>
</gene>
<dbReference type="EMBL" id="KZ361565">
    <property type="protein sequence ID" value="PIO58319.1"/>
    <property type="molecule type" value="Genomic_DNA"/>
</dbReference>
<name>A0A2G9TK15_TELCI</name>
<protein>
    <recommendedName>
        <fullName evidence="2">PiggyBac transposable element-derived protein domain-containing protein</fullName>
    </recommendedName>
</protein>
<dbReference type="AlphaFoldDB" id="A0A2G9TK15"/>
<dbReference type="PANTHER" id="PTHR46599:SF3">
    <property type="entry name" value="PIGGYBAC TRANSPOSABLE ELEMENT-DERIVED PROTEIN 4"/>
    <property type="match status" value="1"/>
</dbReference>
<organism evidence="3 4">
    <name type="scientific">Teladorsagia circumcincta</name>
    <name type="common">Brown stomach worm</name>
    <name type="synonym">Ostertagia circumcincta</name>
    <dbReference type="NCBI Taxonomy" id="45464"/>
    <lineage>
        <taxon>Eukaryota</taxon>
        <taxon>Metazoa</taxon>
        <taxon>Ecdysozoa</taxon>
        <taxon>Nematoda</taxon>
        <taxon>Chromadorea</taxon>
        <taxon>Rhabditida</taxon>
        <taxon>Rhabditina</taxon>
        <taxon>Rhabditomorpha</taxon>
        <taxon>Strongyloidea</taxon>
        <taxon>Trichostrongylidae</taxon>
        <taxon>Teladorsagia</taxon>
    </lineage>
</organism>
<proteinExistence type="predicted"/>
<feature type="compositionally biased region" description="Acidic residues" evidence="1">
    <location>
        <begin position="15"/>
        <end position="35"/>
    </location>
</feature>
<dbReference type="Pfam" id="PF13843">
    <property type="entry name" value="DDE_Tnp_1_7"/>
    <property type="match status" value="1"/>
</dbReference>
<keyword evidence="4" id="KW-1185">Reference proteome</keyword>
<evidence type="ECO:0000256" key="1">
    <source>
        <dbReference type="SAM" id="MobiDB-lite"/>
    </source>
</evidence>
<sequence>MPDEEDALVPAVAHDEEDLDSGESDDDDDSDEEAESTWLDDAQPNNRWTFNEPTGIHQDVELCQTPLDFYELFLSEELLELIATQTNIYGHQKIGSWKDTDTEELKRYLGLCLQMSRCPLDNQRNYWSLKPRNLARNGHSIAGDIMFHLSFCIISQLTLDNQ</sequence>
<evidence type="ECO:0000313" key="4">
    <source>
        <dbReference type="Proteomes" id="UP000230423"/>
    </source>
</evidence>
<dbReference type="PANTHER" id="PTHR46599">
    <property type="entry name" value="PIGGYBAC TRANSPOSABLE ELEMENT-DERIVED PROTEIN 4"/>
    <property type="match status" value="1"/>
</dbReference>
<reference evidence="3 4" key="1">
    <citation type="submission" date="2015-09" db="EMBL/GenBank/DDBJ databases">
        <title>Draft genome of the parasitic nematode Teladorsagia circumcincta isolate WARC Sus (inbred).</title>
        <authorList>
            <person name="Mitreva M."/>
        </authorList>
    </citation>
    <scope>NUCLEOTIDE SEQUENCE [LARGE SCALE GENOMIC DNA]</scope>
    <source>
        <strain evidence="3 4">S</strain>
    </source>
</reference>
<feature type="domain" description="PiggyBac transposable element-derived protein" evidence="2">
    <location>
        <begin position="65"/>
        <end position="133"/>
    </location>
</feature>